<gene>
    <name evidence="2" type="ORF">BpHYR1_038303</name>
</gene>
<evidence type="ECO:0000313" key="3">
    <source>
        <dbReference type="Proteomes" id="UP000276133"/>
    </source>
</evidence>
<reference evidence="2 3" key="1">
    <citation type="journal article" date="2018" name="Sci. Rep.">
        <title>Genomic signatures of local adaptation to the degree of environmental predictability in rotifers.</title>
        <authorList>
            <person name="Franch-Gras L."/>
            <person name="Hahn C."/>
            <person name="Garcia-Roger E.M."/>
            <person name="Carmona M.J."/>
            <person name="Serra M."/>
            <person name="Gomez A."/>
        </authorList>
    </citation>
    <scope>NUCLEOTIDE SEQUENCE [LARGE SCALE GENOMIC DNA]</scope>
    <source>
        <strain evidence="2">HYR1</strain>
    </source>
</reference>
<dbReference type="AlphaFoldDB" id="A0A3M7SHQ9"/>
<evidence type="ECO:0000313" key="2">
    <source>
        <dbReference type="EMBL" id="RNA35323.1"/>
    </source>
</evidence>
<proteinExistence type="predicted"/>
<feature type="compositionally biased region" description="Polar residues" evidence="1">
    <location>
        <begin position="32"/>
        <end position="50"/>
    </location>
</feature>
<dbReference type="Proteomes" id="UP000276133">
    <property type="component" value="Unassembled WGS sequence"/>
</dbReference>
<keyword evidence="3" id="KW-1185">Reference proteome</keyword>
<protein>
    <submittedName>
        <fullName evidence="2">Uncharacterized protein</fullName>
    </submittedName>
</protein>
<organism evidence="2 3">
    <name type="scientific">Brachionus plicatilis</name>
    <name type="common">Marine rotifer</name>
    <name type="synonym">Brachionus muelleri</name>
    <dbReference type="NCBI Taxonomy" id="10195"/>
    <lineage>
        <taxon>Eukaryota</taxon>
        <taxon>Metazoa</taxon>
        <taxon>Spiralia</taxon>
        <taxon>Gnathifera</taxon>
        <taxon>Rotifera</taxon>
        <taxon>Eurotatoria</taxon>
        <taxon>Monogononta</taxon>
        <taxon>Pseudotrocha</taxon>
        <taxon>Ploima</taxon>
        <taxon>Brachionidae</taxon>
        <taxon>Brachionus</taxon>
    </lineage>
</organism>
<feature type="region of interest" description="Disordered" evidence="1">
    <location>
        <begin position="28"/>
        <end position="63"/>
    </location>
</feature>
<sequence length="63" mass="6943">MSLSEQRSIHKIEQKIYQRIFRTNLGKLGANTFGSTGPERQNRLDLSSGETASSTKSTANATK</sequence>
<feature type="compositionally biased region" description="Low complexity" evidence="1">
    <location>
        <begin position="51"/>
        <end position="63"/>
    </location>
</feature>
<accession>A0A3M7SHQ9</accession>
<name>A0A3M7SHQ9_BRAPC</name>
<comment type="caution">
    <text evidence="2">The sequence shown here is derived from an EMBL/GenBank/DDBJ whole genome shotgun (WGS) entry which is preliminary data.</text>
</comment>
<dbReference type="EMBL" id="REGN01001342">
    <property type="protein sequence ID" value="RNA35323.1"/>
    <property type="molecule type" value="Genomic_DNA"/>
</dbReference>
<evidence type="ECO:0000256" key="1">
    <source>
        <dbReference type="SAM" id="MobiDB-lite"/>
    </source>
</evidence>